<keyword evidence="4 8" id="KW-0249">Electron transport</keyword>
<dbReference type="PROSITE" id="PS51379">
    <property type="entry name" value="4FE4S_FER_2"/>
    <property type="match status" value="1"/>
</dbReference>
<dbReference type="SUPFAM" id="SSF54862">
    <property type="entry name" value="4Fe-4S ferredoxins"/>
    <property type="match status" value="1"/>
</dbReference>
<reference evidence="10 11" key="1">
    <citation type="submission" date="2014-12" db="EMBL/GenBank/DDBJ databases">
        <title>Frankia sp. BMG5.1 draft genome.</title>
        <authorList>
            <person name="Gtari M."/>
            <person name="Ghodhbane-Gtari F."/>
            <person name="Nouioui I."/>
            <person name="Ktari A."/>
            <person name="Hezbri K."/>
            <person name="Mimouni W."/>
            <person name="Sbissi I."/>
            <person name="Ayari A."/>
            <person name="Yamanaka T."/>
            <person name="Normand P."/>
            <person name="Tisa L.S."/>
            <person name="Boudabous A."/>
        </authorList>
    </citation>
    <scope>NUCLEOTIDE SEQUENCE [LARGE SCALE GENOMIC DNA]</scope>
    <source>
        <strain evidence="10 11">BMG5.1</strain>
    </source>
</reference>
<keyword evidence="7" id="KW-0003">3Fe-4S</keyword>
<gene>
    <name evidence="10" type="ORF">FrCorBMG51_18605</name>
</gene>
<dbReference type="PRINTS" id="PR00352">
    <property type="entry name" value="3FE4SFRDOXIN"/>
</dbReference>
<feature type="domain" description="4Fe-4S ferredoxin-type" evidence="9">
    <location>
        <begin position="5"/>
        <end position="33"/>
    </location>
</feature>
<evidence type="ECO:0000256" key="7">
    <source>
        <dbReference type="ARBA" id="ARBA00023291"/>
    </source>
</evidence>
<evidence type="ECO:0000259" key="9">
    <source>
        <dbReference type="PROSITE" id="PS51379"/>
    </source>
</evidence>
<evidence type="ECO:0000256" key="5">
    <source>
        <dbReference type="ARBA" id="ARBA00023004"/>
    </source>
</evidence>
<dbReference type="RefSeq" id="WP_047224312.1">
    <property type="nucleotide sequence ID" value="NZ_JWIO01000034.1"/>
</dbReference>
<dbReference type="Proteomes" id="UP000035425">
    <property type="component" value="Unassembled WGS sequence"/>
</dbReference>
<dbReference type="Gene3D" id="3.30.70.20">
    <property type="match status" value="1"/>
</dbReference>
<sequence>MSRTVRISTHRDRCIGAGLCVLTAPEVFEHDEDEGLVSLLDPEPDAELSAKVWEAQQLCPAQAIELAG</sequence>
<dbReference type="PANTHER" id="PTHR36923:SF3">
    <property type="entry name" value="FERREDOXIN"/>
    <property type="match status" value="1"/>
</dbReference>
<comment type="function">
    <text evidence="8">Ferredoxins are iron-sulfur proteins that transfer electrons in a wide variety of metabolic reactions.</text>
</comment>
<dbReference type="InterPro" id="IPR051269">
    <property type="entry name" value="Fe-S_cluster_ET"/>
</dbReference>
<comment type="cofactor">
    <cofactor evidence="1">
        <name>[3Fe-4S] cluster</name>
        <dbReference type="ChEBI" id="CHEBI:21137"/>
    </cofactor>
</comment>
<evidence type="ECO:0000256" key="1">
    <source>
        <dbReference type="ARBA" id="ARBA00001927"/>
    </source>
</evidence>
<dbReference type="Pfam" id="PF13370">
    <property type="entry name" value="Fer4_13"/>
    <property type="match status" value="1"/>
</dbReference>
<accession>A0ABR5F108</accession>
<protein>
    <recommendedName>
        <fullName evidence="8">Ferredoxin</fullName>
    </recommendedName>
</protein>
<keyword evidence="3 8" id="KW-0479">Metal-binding</keyword>
<evidence type="ECO:0000313" key="11">
    <source>
        <dbReference type="Proteomes" id="UP000035425"/>
    </source>
</evidence>
<dbReference type="PANTHER" id="PTHR36923">
    <property type="entry name" value="FERREDOXIN"/>
    <property type="match status" value="1"/>
</dbReference>
<dbReference type="InterPro" id="IPR001080">
    <property type="entry name" value="3Fe4S_ferredoxin"/>
</dbReference>
<proteinExistence type="predicted"/>
<evidence type="ECO:0000256" key="8">
    <source>
        <dbReference type="RuleBase" id="RU368020"/>
    </source>
</evidence>
<evidence type="ECO:0000256" key="3">
    <source>
        <dbReference type="ARBA" id="ARBA00022723"/>
    </source>
</evidence>
<keyword evidence="11" id="KW-1185">Reference proteome</keyword>
<keyword evidence="2 8" id="KW-0813">Transport</keyword>
<evidence type="ECO:0000256" key="6">
    <source>
        <dbReference type="ARBA" id="ARBA00023014"/>
    </source>
</evidence>
<comment type="caution">
    <text evidence="10">The sequence shown here is derived from an EMBL/GenBank/DDBJ whole genome shotgun (WGS) entry which is preliminary data.</text>
</comment>
<evidence type="ECO:0000256" key="4">
    <source>
        <dbReference type="ARBA" id="ARBA00022982"/>
    </source>
</evidence>
<dbReference type="EMBL" id="JWIO01000034">
    <property type="protein sequence ID" value="KLL10399.1"/>
    <property type="molecule type" value="Genomic_DNA"/>
</dbReference>
<name>A0ABR5F108_9ACTN</name>
<organism evidence="10 11">
    <name type="scientific">Protofrankia coriariae</name>
    <dbReference type="NCBI Taxonomy" id="1562887"/>
    <lineage>
        <taxon>Bacteria</taxon>
        <taxon>Bacillati</taxon>
        <taxon>Actinomycetota</taxon>
        <taxon>Actinomycetes</taxon>
        <taxon>Frankiales</taxon>
        <taxon>Frankiaceae</taxon>
        <taxon>Protofrankia</taxon>
    </lineage>
</organism>
<dbReference type="InterPro" id="IPR017896">
    <property type="entry name" value="4Fe4S_Fe-S-bd"/>
</dbReference>
<evidence type="ECO:0000256" key="2">
    <source>
        <dbReference type="ARBA" id="ARBA00022448"/>
    </source>
</evidence>
<keyword evidence="6 8" id="KW-0411">Iron-sulfur</keyword>
<evidence type="ECO:0000313" key="10">
    <source>
        <dbReference type="EMBL" id="KLL10399.1"/>
    </source>
</evidence>
<keyword evidence="5 8" id="KW-0408">Iron</keyword>